<feature type="non-terminal residue" evidence="1">
    <location>
        <position position="152"/>
    </location>
</feature>
<name>A0ACD3AIZ1_9AGAR</name>
<gene>
    <name evidence="1" type="ORF">BDN72DRAFT_744268</name>
</gene>
<dbReference type="Proteomes" id="UP000308600">
    <property type="component" value="Unassembled WGS sequence"/>
</dbReference>
<organism evidence="1 2">
    <name type="scientific">Pluteus cervinus</name>
    <dbReference type="NCBI Taxonomy" id="181527"/>
    <lineage>
        <taxon>Eukaryota</taxon>
        <taxon>Fungi</taxon>
        <taxon>Dikarya</taxon>
        <taxon>Basidiomycota</taxon>
        <taxon>Agaricomycotina</taxon>
        <taxon>Agaricomycetes</taxon>
        <taxon>Agaricomycetidae</taxon>
        <taxon>Agaricales</taxon>
        <taxon>Pluteineae</taxon>
        <taxon>Pluteaceae</taxon>
        <taxon>Pluteus</taxon>
    </lineage>
</organism>
<sequence length="152" mass="17118">MVSCSMLYHVHKALCLAKGNTDLFGGINIILAGDFAQLPPVGGCRLYRSPTRDSGQGGTVRGQDNVQGRLLWLSVSTVIQLDESMRQSGTENVRFQQLLDRLRPRDLLREPAWKNAPVIVRHNNVKDAFNAEYAQRFATETGQTLHWYYAQD</sequence>
<evidence type="ECO:0000313" key="1">
    <source>
        <dbReference type="EMBL" id="TFK65640.1"/>
    </source>
</evidence>
<protein>
    <submittedName>
        <fullName evidence="1">Uncharacterized protein</fullName>
    </submittedName>
</protein>
<keyword evidence="2" id="KW-1185">Reference proteome</keyword>
<proteinExistence type="predicted"/>
<accession>A0ACD3AIZ1</accession>
<dbReference type="EMBL" id="ML208430">
    <property type="protein sequence ID" value="TFK65640.1"/>
    <property type="molecule type" value="Genomic_DNA"/>
</dbReference>
<evidence type="ECO:0000313" key="2">
    <source>
        <dbReference type="Proteomes" id="UP000308600"/>
    </source>
</evidence>
<reference evidence="1 2" key="1">
    <citation type="journal article" date="2019" name="Nat. Ecol. Evol.">
        <title>Megaphylogeny resolves global patterns of mushroom evolution.</title>
        <authorList>
            <person name="Varga T."/>
            <person name="Krizsan K."/>
            <person name="Foldi C."/>
            <person name="Dima B."/>
            <person name="Sanchez-Garcia M."/>
            <person name="Sanchez-Ramirez S."/>
            <person name="Szollosi G.J."/>
            <person name="Szarkandi J.G."/>
            <person name="Papp V."/>
            <person name="Albert L."/>
            <person name="Andreopoulos W."/>
            <person name="Angelini C."/>
            <person name="Antonin V."/>
            <person name="Barry K.W."/>
            <person name="Bougher N.L."/>
            <person name="Buchanan P."/>
            <person name="Buyck B."/>
            <person name="Bense V."/>
            <person name="Catcheside P."/>
            <person name="Chovatia M."/>
            <person name="Cooper J."/>
            <person name="Damon W."/>
            <person name="Desjardin D."/>
            <person name="Finy P."/>
            <person name="Geml J."/>
            <person name="Haridas S."/>
            <person name="Hughes K."/>
            <person name="Justo A."/>
            <person name="Karasinski D."/>
            <person name="Kautmanova I."/>
            <person name="Kiss B."/>
            <person name="Kocsube S."/>
            <person name="Kotiranta H."/>
            <person name="LaButti K.M."/>
            <person name="Lechner B.E."/>
            <person name="Liimatainen K."/>
            <person name="Lipzen A."/>
            <person name="Lukacs Z."/>
            <person name="Mihaltcheva S."/>
            <person name="Morgado L.N."/>
            <person name="Niskanen T."/>
            <person name="Noordeloos M.E."/>
            <person name="Ohm R.A."/>
            <person name="Ortiz-Santana B."/>
            <person name="Ovrebo C."/>
            <person name="Racz N."/>
            <person name="Riley R."/>
            <person name="Savchenko A."/>
            <person name="Shiryaev A."/>
            <person name="Soop K."/>
            <person name="Spirin V."/>
            <person name="Szebenyi C."/>
            <person name="Tomsovsky M."/>
            <person name="Tulloss R.E."/>
            <person name="Uehling J."/>
            <person name="Grigoriev I.V."/>
            <person name="Vagvolgyi C."/>
            <person name="Papp T."/>
            <person name="Martin F.M."/>
            <person name="Miettinen O."/>
            <person name="Hibbett D.S."/>
            <person name="Nagy L.G."/>
        </authorList>
    </citation>
    <scope>NUCLEOTIDE SEQUENCE [LARGE SCALE GENOMIC DNA]</scope>
    <source>
        <strain evidence="1 2">NL-1719</strain>
    </source>
</reference>